<protein>
    <recommendedName>
        <fullName evidence="3">Integrase core domain protein</fullName>
    </recommendedName>
</protein>
<sequence length="183" mass="21178">MTKRRKYFPEFKREAVARLKRELAKVKKARDFTALEPEIKWVTEIATQEGKLYLCVVLDLYNKLVIGRFMLRRKLWLAKMCEARAQSHQGKMCCGRTPVKPVLDNKRLKFSGYSCILASVTGAQSTDVAEIEKRSCASNCNADGWKSKRGMLSLGRNDFLRSHCHLRKRPRYFFTAEKVPQKA</sequence>
<name>A0ABX6QZJ8_9VIBR</name>
<proteinExistence type="predicted"/>
<keyword evidence="2" id="KW-1185">Reference proteome</keyword>
<gene>
    <name evidence="1" type="ORF">Vspart_01949</name>
</gene>
<evidence type="ECO:0000313" key="1">
    <source>
        <dbReference type="EMBL" id="QMV14686.1"/>
    </source>
</evidence>
<evidence type="ECO:0008006" key="3">
    <source>
        <dbReference type="Google" id="ProtNLM"/>
    </source>
</evidence>
<dbReference type="Proteomes" id="UP000515264">
    <property type="component" value="Chromosome 1"/>
</dbReference>
<organism evidence="1 2">
    <name type="scientific">Vibrio spartinae</name>
    <dbReference type="NCBI Taxonomy" id="1918945"/>
    <lineage>
        <taxon>Bacteria</taxon>
        <taxon>Pseudomonadati</taxon>
        <taxon>Pseudomonadota</taxon>
        <taxon>Gammaproteobacteria</taxon>
        <taxon>Vibrionales</taxon>
        <taxon>Vibrionaceae</taxon>
        <taxon>Vibrio</taxon>
    </lineage>
</organism>
<reference evidence="1 2" key="1">
    <citation type="journal article" date="2020" name="J. Nat. Prod.">
        <title>Genomics-Metabolomics Profiling Disclosed Marine Vibrio spartinae 3.6 as a Producer of a New Branched Side Chain Prodigiosin.</title>
        <authorList>
            <person name="Vitale G.A."/>
            <person name="Sciarretta M."/>
            <person name="Palma Esposito F."/>
            <person name="January G.G."/>
            <person name="Giaccio M."/>
            <person name="Bunk B."/>
            <person name="Sproer C."/>
            <person name="Bajerski F."/>
            <person name="Power D."/>
            <person name="Festa C."/>
            <person name="Monti M.C."/>
            <person name="D'Auria M.V."/>
            <person name="de Pascale D."/>
        </authorList>
    </citation>
    <scope>NUCLEOTIDE SEQUENCE [LARGE SCALE GENOMIC DNA]</scope>
    <source>
        <strain evidence="1 2">3.6</strain>
    </source>
</reference>
<evidence type="ECO:0000313" key="2">
    <source>
        <dbReference type="Proteomes" id="UP000515264"/>
    </source>
</evidence>
<dbReference type="EMBL" id="CP046268">
    <property type="protein sequence ID" value="QMV14686.1"/>
    <property type="molecule type" value="Genomic_DNA"/>
</dbReference>
<accession>A0ABX6QZJ8</accession>